<dbReference type="AlphaFoldDB" id="A0A1I8AER9"/>
<dbReference type="InterPro" id="IPR009003">
    <property type="entry name" value="Peptidase_S1_PA"/>
</dbReference>
<sequence>VIKDDKYYQIGVASYGSSKTDQLLHQDKNPSVYTRTASYCDWMTENTNGEFHCV</sequence>
<keyword evidence="1" id="KW-1185">Reference proteome</keyword>
<dbReference type="Gene3D" id="2.40.10.10">
    <property type="entry name" value="Trypsin-like serine proteases"/>
    <property type="match status" value="1"/>
</dbReference>
<evidence type="ECO:0000313" key="1">
    <source>
        <dbReference type="Proteomes" id="UP000095287"/>
    </source>
</evidence>
<dbReference type="InterPro" id="IPR043504">
    <property type="entry name" value="Peptidase_S1_PA_chymotrypsin"/>
</dbReference>
<dbReference type="WBParaSite" id="L893_g4708.t1">
    <property type="protein sequence ID" value="L893_g4708.t1"/>
    <property type="gene ID" value="L893_g4708"/>
</dbReference>
<reference evidence="2" key="1">
    <citation type="submission" date="2016-11" db="UniProtKB">
        <authorList>
            <consortium name="WormBaseParasite"/>
        </authorList>
    </citation>
    <scope>IDENTIFICATION</scope>
</reference>
<dbReference type="Proteomes" id="UP000095287">
    <property type="component" value="Unplaced"/>
</dbReference>
<accession>A0A1I8AER9</accession>
<name>A0A1I8AER9_9BILA</name>
<protein>
    <submittedName>
        <fullName evidence="2">Peptidase S1 domain-containing protein</fullName>
    </submittedName>
</protein>
<evidence type="ECO:0000313" key="2">
    <source>
        <dbReference type="WBParaSite" id="L893_g4708.t1"/>
    </source>
</evidence>
<organism evidence="1 2">
    <name type="scientific">Steinernema glaseri</name>
    <dbReference type="NCBI Taxonomy" id="37863"/>
    <lineage>
        <taxon>Eukaryota</taxon>
        <taxon>Metazoa</taxon>
        <taxon>Ecdysozoa</taxon>
        <taxon>Nematoda</taxon>
        <taxon>Chromadorea</taxon>
        <taxon>Rhabditida</taxon>
        <taxon>Tylenchina</taxon>
        <taxon>Panagrolaimomorpha</taxon>
        <taxon>Strongyloidoidea</taxon>
        <taxon>Steinernematidae</taxon>
        <taxon>Steinernema</taxon>
    </lineage>
</organism>
<proteinExistence type="predicted"/>
<dbReference type="SUPFAM" id="SSF50494">
    <property type="entry name" value="Trypsin-like serine proteases"/>
    <property type="match status" value="1"/>
</dbReference>